<name>X1BSX9_9ZZZZ</name>
<protein>
    <recommendedName>
        <fullName evidence="2">Coenzyme Q-binding protein COQ10 START domain-containing protein</fullName>
    </recommendedName>
</protein>
<sequence>MPLCKRLELSHSIEIKTTPEKIWNFLKNPENYTIWHPQDHIKVIWTEGKPFEVGSKFYSEQRVFGKVQKYNAKIQEIIPNRKIVFTFKFPVSLISPEIEWRIEPKGSNTVFTAISYLRAGYLLKKVFKKGMNKLIEEHNRHVGEEGENLKKLLEGD</sequence>
<dbReference type="Gene3D" id="3.30.530.20">
    <property type="match status" value="1"/>
</dbReference>
<dbReference type="CDD" id="cd07812">
    <property type="entry name" value="SRPBCC"/>
    <property type="match status" value="1"/>
</dbReference>
<dbReference type="Pfam" id="PF10604">
    <property type="entry name" value="Polyketide_cyc2"/>
    <property type="match status" value="1"/>
</dbReference>
<reference evidence="1" key="1">
    <citation type="journal article" date="2014" name="Front. Microbiol.">
        <title>High frequency of phylogenetically diverse reductive dehalogenase-homologous genes in deep subseafloor sedimentary metagenomes.</title>
        <authorList>
            <person name="Kawai M."/>
            <person name="Futagami T."/>
            <person name="Toyoda A."/>
            <person name="Takaki Y."/>
            <person name="Nishi S."/>
            <person name="Hori S."/>
            <person name="Arai W."/>
            <person name="Tsubouchi T."/>
            <person name="Morono Y."/>
            <person name="Uchiyama I."/>
            <person name="Ito T."/>
            <person name="Fujiyama A."/>
            <person name="Inagaki F."/>
            <person name="Takami H."/>
        </authorList>
    </citation>
    <scope>NUCLEOTIDE SEQUENCE</scope>
    <source>
        <strain evidence="1">Expedition CK06-06</strain>
    </source>
</reference>
<dbReference type="EMBL" id="BART01019999">
    <property type="protein sequence ID" value="GAG98844.1"/>
    <property type="molecule type" value="Genomic_DNA"/>
</dbReference>
<gene>
    <name evidence="1" type="ORF">S01H4_37262</name>
</gene>
<organism evidence="1">
    <name type="scientific">marine sediment metagenome</name>
    <dbReference type="NCBI Taxonomy" id="412755"/>
    <lineage>
        <taxon>unclassified sequences</taxon>
        <taxon>metagenomes</taxon>
        <taxon>ecological metagenomes</taxon>
    </lineage>
</organism>
<proteinExistence type="predicted"/>
<dbReference type="SUPFAM" id="SSF55961">
    <property type="entry name" value="Bet v1-like"/>
    <property type="match status" value="1"/>
</dbReference>
<accession>X1BSX9</accession>
<dbReference type="InterPro" id="IPR023393">
    <property type="entry name" value="START-like_dom_sf"/>
</dbReference>
<dbReference type="InterPro" id="IPR019587">
    <property type="entry name" value="Polyketide_cyclase/dehydratase"/>
</dbReference>
<evidence type="ECO:0008006" key="2">
    <source>
        <dbReference type="Google" id="ProtNLM"/>
    </source>
</evidence>
<dbReference type="AlphaFoldDB" id="X1BSX9"/>
<evidence type="ECO:0000313" key="1">
    <source>
        <dbReference type="EMBL" id="GAG98844.1"/>
    </source>
</evidence>
<comment type="caution">
    <text evidence="1">The sequence shown here is derived from an EMBL/GenBank/DDBJ whole genome shotgun (WGS) entry which is preliminary data.</text>
</comment>